<keyword evidence="2" id="KW-0547">Nucleotide-binding</keyword>
<evidence type="ECO:0000313" key="5">
    <source>
        <dbReference type="EMBL" id="CAK7929858.1"/>
    </source>
</evidence>
<gene>
    <name evidence="5" type="ORF">PM001_LOCUS15008</name>
</gene>
<dbReference type="Proteomes" id="UP001162060">
    <property type="component" value="Unassembled WGS sequence"/>
</dbReference>
<dbReference type="SUPFAM" id="SSF52540">
    <property type="entry name" value="P-loop containing nucleoside triphosphate hydrolases"/>
    <property type="match status" value="1"/>
</dbReference>
<dbReference type="GO" id="GO:0005524">
    <property type="term" value="F:ATP binding"/>
    <property type="evidence" value="ECO:0007669"/>
    <property type="project" value="InterPro"/>
</dbReference>
<evidence type="ECO:0000256" key="4">
    <source>
        <dbReference type="SAM" id="Phobius"/>
    </source>
</evidence>
<dbReference type="InterPro" id="IPR000850">
    <property type="entry name" value="Adenylat/UMP-CMP_kin"/>
</dbReference>
<protein>
    <recommendedName>
        <fullName evidence="7">Adenylate kinase</fullName>
    </recommendedName>
</protein>
<reference evidence="5" key="1">
    <citation type="submission" date="2024-01" db="EMBL/GenBank/DDBJ databases">
        <authorList>
            <person name="Webb A."/>
        </authorList>
    </citation>
    <scope>NUCLEOTIDE SEQUENCE</scope>
    <source>
        <strain evidence="5">Pm1</strain>
    </source>
</reference>
<evidence type="ECO:0000256" key="2">
    <source>
        <dbReference type="ARBA" id="ARBA00022741"/>
    </source>
</evidence>
<dbReference type="Pfam" id="PF00406">
    <property type="entry name" value="ADK"/>
    <property type="match status" value="1"/>
</dbReference>
<keyword evidence="4" id="KW-0472">Membrane</keyword>
<dbReference type="Gene3D" id="3.40.50.300">
    <property type="entry name" value="P-loop containing nucleotide triphosphate hydrolases"/>
    <property type="match status" value="1"/>
</dbReference>
<evidence type="ECO:0000313" key="6">
    <source>
        <dbReference type="Proteomes" id="UP001162060"/>
    </source>
</evidence>
<evidence type="ECO:0000256" key="1">
    <source>
        <dbReference type="ARBA" id="ARBA00022679"/>
    </source>
</evidence>
<sequence>MGKKVKAAMESGALVTDAIVVGIIKDAIKSSECRCAFILEDFPRAVVQAKKLDEILTKKNTSVDAVVIINVPEKVLVIRIAGNAFTWLVAAVTMSSLLRRMWTERTTLRASS</sequence>
<dbReference type="PANTHER" id="PTHR23359">
    <property type="entry name" value="NUCLEOTIDE KINASE"/>
    <property type="match status" value="1"/>
</dbReference>
<accession>A0AAV1U837</accession>
<dbReference type="EMBL" id="CAKLBY020000153">
    <property type="protein sequence ID" value="CAK7929858.1"/>
    <property type="molecule type" value="Genomic_DNA"/>
</dbReference>
<proteinExistence type="predicted"/>
<dbReference type="GO" id="GO:0019205">
    <property type="term" value="F:nucleobase-containing compound kinase activity"/>
    <property type="evidence" value="ECO:0007669"/>
    <property type="project" value="InterPro"/>
</dbReference>
<organism evidence="5 6">
    <name type="scientific">Peronospora matthiolae</name>
    <dbReference type="NCBI Taxonomy" id="2874970"/>
    <lineage>
        <taxon>Eukaryota</taxon>
        <taxon>Sar</taxon>
        <taxon>Stramenopiles</taxon>
        <taxon>Oomycota</taxon>
        <taxon>Peronosporomycetes</taxon>
        <taxon>Peronosporales</taxon>
        <taxon>Peronosporaceae</taxon>
        <taxon>Peronospora</taxon>
    </lineage>
</organism>
<feature type="transmembrane region" description="Helical" evidence="4">
    <location>
        <begin position="76"/>
        <end position="98"/>
    </location>
</feature>
<comment type="caution">
    <text evidence="5">The sequence shown here is derived from an EMBL/GenBank/DDBJ whole genome shotgun (WGS) entry which is preliminary data.</text>
</comment>
<keyword evidence="4" id="KW-1133">Transmembrane helix</keyword>
<dbReference type="InterPro" id="IPR027417">
    <property type="entry name" value="P-loop_NTPase"/>
</dbReference>
<keyword evidence="1" id="KW-0808">Transferase</keyword>
<keyword evidence="3" id="KW-0418">Kinase</keyword>
<evidence type="ECO:0008006" key="7">
    <source>
        <dbReference type="Google" id="ProtNLM"/>
    </source>
</evidence>
<dbReference type="GO" id="GO:0006139">
    <property type="term" value="P:nucleobase-containing compound metabolic process"/>
    <property type="evidence" value="ECO:0007669"/>
    <property type="project" value="InterPro"/>
</dbReference>
<name>A0AAV1U837_9STRA</name>
<dbReference type="AlphaFoldDB" id="A0AAV1U837"/>
<evidence type="ECO:0000256" key="3">
    <source>
        <dbReference type="ARBA" id="ARBA00022777"/>
    </source>
</evidence>
<keyword evidence="4" id="KW-0812">Transmembrane</keyword>